<feature type="transmembrane region" description="Helical" evidence="1">
    <location>
        <begin position="171"/>
        <end position="190"/>
    </location>
</feature>
<feature type="transmembrane region" description="Helical" evidence="1">
    <location>
        <begin position="202"/>
        <end position="222"/>
    </location>
</feature>
<feature type="domain" description="EamA" evidence="2">
    <location>
        <begin position="32"/>
        <end position="160"/>
    </location>
</feature>
<feature type="transmembrane region" description="Helical" evidence="1">
    <location>
        <begin position="259"/>
        <end position="280"/>
    </location>
</feature>
<feature type="transmembrane region" description="Helical" evidence="1">
    <location>
        <begin position="88"/>
        <end position="109"/>
    </location>
</feature>
<dbReference type="PANTHER" id="PTHR22911:SF76">
    <property type="entry name" value="EAMA DOMAIN-CONTAINING PROTEIN"/>
    <property type="match status" value="1"/>
</dbReference>
<dbReference type="Pfam" id="PF00892">
    <property type="entry name" value="EamA"/>
    <property type="match status" value="2"/>
</dbReference>
<keyword evidence="1" id="KW-1133">Transmembrane helix</keyword>
<organism evidence="3 4">
    <name type="scientific">Sphingomonas oligophenolica</name>
    <dbReference type="NCBI Taxonomy" id="301154"/>
    <lineage>
        <taxon>Bacteria</taxon>
        <taxon>Pseudomonadati</taxon>
        <taxon>Pseudomonadota</taxon>
        <taxon>Alphaproteobacteria</taxon>
        <taxon>Sphingomonadales</taxon>
        <taxon>Sphingomonadaceae</taxon>
        <taxon>Sphingomonas</taxon>
    </lineage>
</organism>
<feature type="transmembrane region" description="Helical" evidence="1">
    <location>
        <begin position="60"/>
        <end position="76"/>
    </location>
</feature>
<dbReference type="SUPFAM" id="SSF103481">
    <property type="entry name" value="Multidrug resistance efflux transporter EmrE"/>
    <property type="match status" value="2"/>
</dbReference>
<evidence type="ECO:0000256" key="1">
    <source>
        <dbReference type="SAM" id="Phobius"/>
    </source>
</evidence>
<dbReference type="InterPro" id="IPR000620">
    <property type="entry name" value="EamA_dom"/>
</dbReference>
<keyword evidence="1" id="KW-0812">Transmembrane</keyword>
<keyword evidence="4" id="KW-1185">Reference proteome</keyword>
<feature type="transmembrane region" description="Helical" evidence="1">
    <location>
        <begin position="29"/>
        <end position="48"/>
    </location>
</feature>
<feature type="transmembrane region" description="Helical" evidence="1">
    <location>
        <begin position="234"/>
        <end position="252"/>
    </location>
</feature>
<reference evidence="3 4" key="1">
    <citation type="submission" date="2024-05" db="EMBL/GenBank/DDBJ databases">
        <authorList>
            <person name="Liu Q."/>
            <person name="Xin Y.-H."/>
        </authorList>
    </citation>
    <scope>NUCLEOTIDE SEQUENCE [LARGE SCALE GENOMIC DNA]</scope>
    <source>
        <strain evidence="3 4">CGMCC 1.10181</strain>
    </source>
</reference>
<evidence type="ECO:0000313" key="4">
    <source>
        <dbReference type="Proteomes" id="UP001419910"/>
    </source>
</evidence>
<protein>
    <submittedName>
        <fullName evidence="3">DMT family transporter</fullName>
    </submittedName>
</protein>
<feature type="domain" description="EamA" evidence="2">
    <location>
        <begin position="172"/>
        <end position="302"/>
    </location>
</feature>
<dbReference type="RefSeq" id="WP_343888563.1">
    <property type="nucleotide sequence ID" value="NZ_BAAAEH010000010.1"/>
</dbReference>
<sequence>MHQPAAPRKTVPSPNPGSRLAQNPGAHRLAFVALIVANVALAFGSWFVRLADTGPVASGFWRIALATPVLLGLSLASGWRPEKVGRGLLAAFALAGLCFAADLGSWHIGILKTTLANATLFGNSATLFFPIYGFLAIRAWPSRTQGIALAMAGVGAALLMGRSYQLEPRHLVGDLLCLLAGLLYTFYFIFMARVRRAMAPLPALALATSASVLPLLALALVMGDRIWPHDWTPLIALALVSQVFGQTLLIYALGQLSPLVVGIALLVQPAVAASVGWVVYGERLGAADLIGAALVAIALVLVRQTPTLAPVDGEPR</sequence>
<keyword evidence="1" id="KW-0472">Membrane</keyword>
<dbReference type="Proteomes" id="UP001419910">
    <property type="component" value="Unassembled WGS sequence"/>
</dbReference>
<comment type="caution">
    <text evidence="3">The sequence shown here is derived from an EMBL/GenBank/DDBJ whole genome shotgun (WGS) entry which is preliminary data.</text>
</comment>
<name>A0ABU9Y2P2_9SPHN</name>
<evidence type="ECO:0000259" key="2">
    <source>
        <dbReference type="Pfam" id="PF00892"/>
    </source>
</evidence>
<gene>
    <name evidence="3" type="ORF">ABC974_10515</name>
</gene>
<dbReference type="PANTHER" id="PTHR22911">
    <property type="entry name" value="ACYL-MALONYL CONDENSING ENZYME-RELATED"/>
    <property type="match status" value="1"/>
</dbReference>
<feature type="transmembrane region" description="Helical" evidence="1">
    <location>
        <begin position="115"/>
        <end position="135"/>
    </location>
</feature>
<feature type="transmembrane region" description="Helical" evidence="1">
    <location>
        <begin position="147"/>
        <end position="165"/>
    </location>
</feature>
<feature type="transmembrane region" description="Helical" evidence="1">
    <location>
        <begin position="286"/>
        <end position="302"/>
    </location>
</feature>
<dbReference type="EMBL" id="JBDIME010000007">
    <property type="protein sequence ID" value="MEN2790059.1"/>
    <property type="molecule type" value="Genomic_DNA"/>
</dbReference>
<proteinExistence type="predicted"/>
<accession>A0ABU9Y2P2</accession>
<dbReference type="InterPro" id="IPR037185">
    <property type="entry name" value="EmrE-like"/>
</dbReference>
<evidence type="ECO:0000313" key="3">
    <source>
        <dbReference type="EMBL" id="MEN2790059.1"/>
    </source>
</evidence>